<organism evidence="2 3">
    <name type="scientific">Bdellovibrio bacteriovorus</name>
    <dbReference type="NCBI Taxonomy" id="959"/>
    <lineage>
        <taxon>Bacteria</taxon>
        <taxon>Pseudomonadati</taxon>
        <taxon>Bdellovibrionota</taxon>
        <taxon>Bdellovibrionia</taxon>
        <taxon>Bdellovibrionales</taxon>
        <taxon>Pseudobdellovibrionaceae</taxon>
        <taxon>Bdellovibrio</taxon>
    </lineage>
</organism>
<sequence>MKFLLSWIFTFSVCVSFAKSQNVSVSSVTLNELKSNAGLQECSKKYQAGPNQAGLGPGKVTMKISLAEDGTVVGADQETSLSTIREDFLRQCFVKVFRTLKFPEETKGQKKTVLVPLDLPL</sequence>
<feature type="signal peptide" evidence="1">
    <location>
        <begin position="1"/>
        <end position="18"/>
    </location>
</feature>
<keyword evidence="3" id="KW-1185">Reference proteome</keyword>
<dbReference type="EMBL" id="LUKE01000003">
    <property type="protein sequence ID" value="KYG63862.1"/>
    <property type="molecule type" value="Genomic_DNA"/>
</dbReference>
<dbReference type="AlphaFoldDB" id="A0A150WJG8"/>
<proteinExistence type="predicted"/>
<reference evidence="2 3" key="1">
    <citation type="submission" date="2016-03" db="EMBL/GenBank/DDBJ databases">
        <authorList>
            <person name="Ploux O."/>
        </authorList>
    </citation>
    <scope>NUCLEOTIDE SEQUENCE [LARGE SCALE GENOMIC DNA]</scope>
    <source>
        <strain evidence="2 3">R0</strain>
    </source>
</reference>
<feature type="chain" id="PRO_5007573023" description="TonB C-terminal domain-containing protein" evidence="1">
    <location>
        <begin position="19"/>
        <end position="121"/>
    </location>
</feature>
<evidence type="ECO:0000313" key="3">
    <source>
        <dbReference type="Proteomes" id="UP000075320"/>
    </source>
</evidence>
<dbReference type="RefSeq" id="WP_061835756.1">
    <property type="nucleotide sequence ID" value="NZ_LUKE01000003.1"/>
</dbReference>
<gene>
    <name evidence="2" type="ORF">AZI86_13670</name>
</gene>
<dbReference type="Proteomes" id="UP000075320">
    <property type="component" value="Unassembled WGS sequence"/>
</dbReference>
<evidence type="ECO:0000313" key="2">
    <source>
        <dbReference type="EMBL" id="KYG63862.1"/>
    </source>
</evidence>
<keyword evidence="1" id="KW-0732">Signal</keyword>
<accession>A0A150WJG8</accession>
<comment type="caution">
    <text evidence="2">The sequence shown here is derived from an EMBL/GenBank/DDBJ whole genome shotgun (WGS) entry which is preliminary data.</text>
</comment>
<evidence type="ECO:0000256" key="1">
    <source>
        <dbReference type="SAM" id="SignalP"/>
    </source>
</evidence>
<evidence type="ECO:0008006" key="4">
    <source>
        <dbReference type="Google" id="ProtNLM"/>
    </source>
</evidence>
<name>A0A150WJG8_BDEBC</name>
<protein>
    <recommendedName>
        <fullName evidence="4">TonB C-terminal domain-containing protein</fullName>
    </recommendedName>
</protein>